<dbReference type="SMART" id="SM00331">
    <property type="entry name" value="PP2C_SIG"/>
    <property type="match status" value="1"/>
</dbReference>
<dbReference type="STRING" id="1123024.GCA_000423625_04994"/>
<dbReference type="Proteomes" id="UP000321328">
    <property type="component" value="Unassembled WGS sequence"/>
</dbReference>
<dbReference type="InterPro" id="IPR001932">
    <property type="entry name" value="PPM-type_phosphatase-like_dom"/>
</dbReference>
<dbReference type="EMBL" id="BJVI01000129">
    <property type="protein sequence ID" value="GEL20987.1"/>
    <property type="molecule type" value="Genomic_DNA"/>
</dbReference>
<organism evidence="3 4">
    <name type="scientific">Pseudonocardia asaccharolytica DSM 44247 = NBRC 16224</name>
    <dbReference type="NCBI Taxonomy" id="1123024"/>
    <lineage>
        <taxon>Bacteria</taxon>
        <taxon>Bacillati</taxon>
        <taxon>Actinomycetota</taxon>
        <taxon>Actinomycetes</taxon>
        <taxon>Pseudonocardiales</taxon>
        <taxon>Pseudonocardiaceae</taxon>
        <taxon>Pseudonocardia</taxon>
    </lineage>
</organism>
<reference evidence="3 4" key="1">
    <citation type="submission" date="2019-07" db="EMBL/GenBank/DDBJ databases">
        <title>Whole genome shotgun sequence of Pseudonocardia asaccharolytica NBRC 16224.</title>
        <authorList>
            <person name="Hosoyama A."/>
            <person name="Uohara A."/>
            <person name="Ohji S."/>
            <person name="Ichikawa N."/>
        </authorList>
    </citation>
    <scope>NUCLEOTIDE SEQUENCE [LARGE SCALE GENOMIC DNA]</scope>
    <source>
        <strain evidence="3 4">NBRC 16224</strain>
    </source>
</reference>
<dbReference type="Gene3D" id="3.60.40.10">
    <property type="entry name" value="PPM-type phosphatase domain"/>
    <property type="match status" value="1"/>
</dbReference>
<evidence type="ECO:0000259" key="2">
    <source>
        <dbReference type="PROSITE" id="PS51746"/>
    </source>
</evidence>
<dbReference type="Pfam" id="PF07228">
    <property type="entry name" value="SpoIIE"/>
    <property type="match status" value="1"/>
</dbReference>
<proteinExistence type="predicted"/>
<dbReference type="PANTHER" id="PTHR43156">
    <property type="entry name" value="STAGE II SPORULATION PROTEIN E-RELATED"/>
    <property type="match status" value="1"/>
</dbReference>
<evidence type="ECO:0000256" key="1">
    <source>
        <dbReference type="ARBA" id="ARBA00022801"/>
    </source>
</evidence>
<name>A0A511D8Q4_9PSEU</name>
<feature type="domain" description="PPM-type phosphatase" evidence="2">
    <location>
        <begin position="202"/>
        <end position="407"/>
    </location>
</feature>
<dbReference type="PROSITE" id="PS51746">
    <property type="entry name" value="PPM_2"/>
    <property type="match status" value="1"/>
</dbReference>
<dbReference type="InterPro" id="IPR052016">
    <property type="entry name" value="Bact_Sigma-Reg"/>
</dbReference>
<evidence type="ECO:0000313" key="3">
    <source>
        <dbReference type="EMBL" id="GEL20987.1"/>
    </source>
</evidence>
<protein>
    <recommendedName>
        <fullName evidence="2">PPM-type phosphatase domain-containing protein</fullName>
    </recommendedName>
</protein>
<dbReference type="SUPFAM" id="SSF81606">
    <property type="entry name" value="PP2C-like"/>
    <property type="match status" value="1"/>
</dbReference>
<keyword evidence="4" id="KW-1185">Reference proteome</keyword>
<accession>A0A511D8Q4</accession>
<keyword evidence="1" id="KW-0378">Hydrolase</keyword>
<dbReference type="InterPro" id="IPR036457">
    <property type="entry name" value="PPM-type-like_dom_sf"/>
</dbReference>
<evidence type="ECO:0000313" key="4">
    <source>
        <dbReference type="Proteomes" id="UP000321328"/>
    </source>
</evidence>
<dbReference type="GO" id="GO:0016791">
    <property type="term" value="F:phosphatase activity"/>
    <property type="evidence" value="ECO:0007669"/>
    <property type="project" value="TreeGrafter"/>
</dbReference>
<dbReference type="AlphaFoldDB" id="A0A511D8Q4"/>
<sequence>MSLHLPTAAAYGSFVGIADDQWARLFARIVQDSHWVTGDQLSVMIDNAVRSVGLTAEVLLVDLAQRVLSPVQPQPLPAVQIAGTLAGRAYQTEEILAGTDKRGGRVLWVPVLDGTERVGMLCIGLDDDVVDDPELRRRCWVLSGLVGHIVMTKLVSSDRLRRLRSNGPLSVPAELLWHLLPPRTFATEQVVITALLEPHDRVAGDAYDYAVDSNAVELAVFDGIGHDMQAGLITALAITAIRNGRRAGEIDLAALASRADDLIVQQPGPLKFVTAVLARLDTETGMLQYLLAGHPPPLLLRAGRVVKQLDHPQRTPLGVRAVGATGPVVGQEQLEPGDRLLLYSDGITEARDERGAFFGERRLVDFTERAALNKLPAPETLRRLAAAVLAHQGERLQDDATLLMVDWSSTAHAQMVPADVG</sequence>
<dbReference type="PANTHER" id="PTHR43156:SF2">
    <property type="entry name" value="STAGE II SPORULATION PROTEIN E"/>
    <property type="match status" value="1"/>
</dbReference>
<comment type="caution">
    <text evidence="3">The sequence shown here is derived from an EMBL/GenBank/DDBJ whole genome shotgun (WGS) entry which is preliminary data.</text>
</comment>
<gene>
    <name evidence="3" type="ORF">PA7_48240</name>
</gene>